<sequence>MTGGGPAADARLALHLLALAPVQLGGACLRGGGPLRDMLVEEFRALLDPDTPWRRLPPHIDDERLLGGIDVAASLAAGKAVRQTGLLVEAAGGIMAIPMAERAGEALAGRIAQSLDGNHRGPAVILFDDGASEDERPPASLLERVALHCDLTTAKTCEMPRSMPREAIAPEHVGPVDDEGLSALAGTAEALGVDSVRALLFAMAAARTHAAACGRRTVEADDLAAAARLVLGPRATQMPPQPEQAPPADKEAPDNDAREQASDQVEHTLEDIVLDAATSSIPADLLERLASGLMQSRARGGGGGRRTRSRLRGKPLGARPGLPRGGARLALVDTLRAAVPWQPIRRSDPAFADRSTIVVRKEDVRVRRFEERAAAVTIFCVDASGSAAMARLAEAKGAVERLLAQAYVKRTEVALIAFRGAGAEILLPPTRSLTRARRALAALPGGGGTPLASGISNACLLAEAEQAKGRTPFLVFLTDGSANVSRDGTGGRTRAREDADAAAKAIAAAGHSAILIDISPRPRPDAEQLAVSMRARYLPLPLADSGAIERAVLDAQSRIAA</sequence>
<dbReference type="EMBL" id="JACBZF010000005">
    <property type="protein sequence ID" value="NYH96406.1"/>
    <property type="molecule type" value="Genomic_DNA"/>
</dbReference>
<dbReference type="AlphaFoldDB" id="A0A7Y9Y0H7"/>
<evidence type="ECO:0000259" key="2">
    <source>
        <dbReference type="PROSITE" id="PS50234"/>
    </source>
</evidence>
<feature type="region of interest" description="Disordered" evidence="1">
    <location>
        <begin position="232"/>
        <end position="264"/>
    </location>
</feature>
<feature type="domain" description="VWFA" evidence="2">
    <location>
        <begin position="376"/>
        <end position="556"/>
    </location>
</feature>
<evidence type="ECO:0000313" key="4">
    <source>
        <dbReference type="Proteomes" id="UP000522081"/>
    </source>
</evidence>
<dbReference type="Gene3D" id="1.10.8.80">
    <property type="entry name" value="Magnesium chelatase subunit I, C-Terminal domain"/>
    <property type="match status" value="1"/>
</dbReference>
<comment type="caution">
    <text evidence="3">The sequence shown here is derived from an EMBL/GenBank/DDBJ whole genome shotgun (WGS) entry which is preliminary data.</text>
</comment>
<dbReference type="InterPro" id="IPR041628">
    <property type="entry name" value="ChlI/MoxR_AAA_lid"/>
</dbReference>
<dbReference type="Pfam" id="PF17863">
    <property type="entry name" value="AAA_lid_2"/>
    <property type="match status" value="1"/>
</dbReference>
<evidence type="ECO:0000256" key="1">
    <source>
        <dbReference type="SAM" id="MobiDB-lite"/>
    </source>
</evidence>
<accession>A0A7Y9Y0H7</accession>
<keyword evidence="3" id="KW-0436">Ligase</keyword>
<dbReference type="SUPFAM" id="SSF52540">
    <property type="entry name" value="P-loop containing nucleoside triphosphate hydrolases"/>
    <property type="match status" value="1"/>
</dbReference>
<reference evidence="3 4" key="1">
    <citation type="submission" date="2020-07" db="EMBL/GenBank/DDBJ databases">
        <title>Genomic Encyclopedia of Type Strains, Phase IV (KMG-IV): sequencing the most valuable type-strain genomes for metagenomic binning, comparative biology and taxonomic classification.</title>
        <authorList>
            <person name="Goeker M."/>
        </authorList>
    </citation>
    <scope>NUCLEOTIDE SEQUENCE [LARGE SCALE GENOMIC DNA]</scope>
    <source>
        <strain evidence="3 4">DSM 29043</strain>
    </source>
</reference>
<dbReference type="EC" id="6.6.1.1" evidence="3"/>
<dbReference type="SMART" id="SM00327">
    <property type="entry name" value="VWA"/>
    <property type="match status" value="1"/>
</dbReference>
<dbReference type="InterPro" id="IPR036465">
    <property type="entry name" value="vWFA_dom_sf"/>
</dbReference>
<feature type="region of interest" description="Disordered" evidence="1">
    <location>
        <begin position="296"/>
        <end position="319"/>
    </location>
</feature>
<proteinExistence type="predicted"/>
<dbReference type="Gene3D" id="3.40.50.300">
    <property type="entry name" value="P-loop containing nucleotide triphosphate hydrolases"/>
    <property type="match status" value="1"/>
</dbReference>
<dbReference type="PROSITE" id="PS50234">
    <property type="entry name" value="VWFA"/>
    <property type="match status" value="1"/>
</dbReference>
<name>A0A7Y9Y0H7_9SPHN</name>
<dbReference type="Gene3D" id="3.40.50.410">
    <property type="entry name" value="von Willebrand factor, type A domain"/>
    <property type="match status" value="1"/>
</dbReference>
<dbReference type="InterPro" id="IPR027417">
    <property type="entry name" value="P-loop_NTPase"/>
</dbReference>
<dbReference type="InterPro" id="IPR002035">
    <property type="entry name" value="VWF_A"/>
</dbReference>
<dbReference type="SUPFAM" id="SSF53300">
    <property type="entry name" value="vWA-like"/>
    <property type="match status" value="1"/>
</dbReference>
<dbReference type="NCBIfam" id="NF009943">
    <property type="entry name" value="PRK13406.1"/>
    <property type="match status" value="1"/>
</dbReference>
<organism evidence="3 4">
    <name type="scientific">Novosphingobium marinum</name>
    <dbReference type="NCBI Taxonomy" id="1514948"/>
    <lineage>
        <taxon>Bacteria</taxon>
        <taxon>Pseudomonadati</taxon>
        <taxon>Pseudomonadota</taxon>
        <taxon>Alphaproteobacteria</taxon>
        <taxon>Sphingomonadales</taxon>
        <taxon>Sphingomonadaceae</taxon>
        <taxon>Novosphingobium</taxon>
    </lineage>
</organism>
<dbReference type="Pfam" id="PF13519">
    <property type="entry name" value="VWA_2"/>
    <property type="match status" value="1"/>
</dbReference>
<gene>
    <name evidence="3" type="ORF">FHS75_002745</name>
</gene>
<dbReference type="GO" id="GO:0016851">
    <property type="term" value="F:magnesium chelatase activity"/>
    <property type="evidence" value="ECO:0007669"/>
    <property type="project" value="UniProtKB-EC"/>
</dbReference>
<dbReference type="Proteomes" id="UP000522081">
    <property type="component" value="Unassembled WGS sequence"/>
</dbReference>
<dbReference type="PANTHER" id="PTHR43473:SF2">
    <property type="entry name" value="MAGNESIUM-CHELATASE SUBUNIT CHLD, CHLOROPLASTIC"/>
    <property type="match status" value="1"/>
</dbReference>
<evidence type="ECO:0000313" key="3">
    <source>
        <dbReference type="EMBL" id="NYH96406.1"/>
    </source>
</evidence>
<protein>
    <submittedName>
        <fullName evidence="3">Magnesium chelatase subunit D</fullName>
        <ecNumber evidence="3">6.6.1.1</ecNumber>
    </submittedName>
</protein>
<dbReference type="RefSeq" id="WP_179408250.1">
    <property type="nucleotide sequence ID" value="NZ_BMGF01000005.1"/>
</dbReference>
<feature type="compositionally biased region" description="Basic and acidic residues" evidence="1">
    <location>
        <begin position="248"/>
        <end position="264"/>
    </location>
</feature>
<dbReference type="PANTHER" id="PTHR43473">
    <property type="entry name" value="MAGNESIUM-CHELATASE SUBUNIT CHLD, CHLOROPLASTIC"/>
    <property type="match status" value="1"/>
</dbReference>
<keyword evidence="4" id="KW-1185">Reference proteome</keyword>